<evidence type="ECO:0000256" key="2">
    <source>
        <dbReference type="ARBA" id="ARBA00006787"/>
    </source>
</evidence>
<accession>A0ABY9TM71</accession>
<keyword evidence="4" id="KW-0560">Oxidoreductase</keyword>
<keyword evidence="8" id="KW-1185">Reference proteome</keyword>
<dbReference type="Proteomes" id="UP001248581">
    <property type="component" value="Chromosome"/>
</dbReference>
<reference evidence="8" key="1">
    <citation type="submission" date="2023-09" db="EMBL/GenBank/DDBJ databases">
        <authorList>
            <person name="Li S."/>
            <person name="Li X."/>
            <person name="Zhang C."/>
            <person name="Zhao Z."/>
        </authorList>
    </citation>
    <scope>NUCLEOTIDE SEQUENCE [LARGE SCALE GENOMIC DNA]</scope>
    <source>
        <strain evidence="8">SQ345</strain>
    </source>
</reference>
<evidence type="ECO:0000256" key="1">
    <source>
        <dbReference type="ARBA" id="ARBA00001954"/>
    </source>
</evidence>
<dbReference type="InterPro" id="IPR004294">
    <property type="entry name" value="Carotenoid_Oase"/>
</dbReference>
<protein>
    <submittedName>
        <fullName evidence="7">Carotenoid oxygenase family protein</fullName>
    </submittedName>
</protein>
<keyword evidence="6" id="KW-0732">Signal</keyword>
<dbReference type="EMBL" id="CP134146">
    <property type="protein sequence ID" value="WNC69821.1"/>
    <property type="molecule type" value="Genomic_DNA"/>
</dbReference>
<evidence type="ECO:0000256" key="4">
    <source>
        <dbReference type="ARBA" id="ARBA00023002"/>
    </source>
</evidence>
<comment type="similarity">
    <text evidence="2">Belongs to the carotenoid oxygenase family.</text>
</comment>
<evidence type="ECO:0000256" key="3">
    <source>
        <dbReference type="ARBA" id="ARBA00022723"/>
    </source>
</evidence>
<organism evidence="7 8">
    <name type="scientific">Thalassotalea nanhaiensis</name>
    <dbReference type="NCBI Taxonomy" id="3065648"/>
    <lineage>
        <taxon>Bacteria</taxon>
        <taxon>Pseudomonadati</taxon>
        <taxon>Pseudomonadota</taxon>
        <taxon>Gammaproteobacteria</taxon>
        <taxon>Alteromonadales</taxon>
        <taxon>Colwelliaceae</taxon>
        <taxon>Thalassotalea</taxon>
    </lineage>
</organism>
<name>A0ABY9TM71_9GAMM</name>
<comment type="cofactor">
    <cofactor evidence="1">
        <name>Fe(2+)</name>
        <dbReference type="ChEBI" id="CHEBI:29033"/>
    </cofactor>
</comment>
<evidence type="ECO:0000256" key="6">
    <source>
        <dbReference type="SAM" id="SignalP"/>
    </source>
</evidence>
<dbReference type="RefSeq" id="WP_348388963.1">
    <property type="nucleotide sequence ID" value="NZ_CP134146.1"/>
</dbReference>
<gene>
    <name evidence="7" type="ORF">RI845_06685</name>
</gene>
<dbReference type="Pfam" id="PF03055">
    <property type="entry name" value="RPE65"/>
    <property type="match status" value="1"/>
</dbReference>
<evidence type="ECO:0000313" key="7">
    <source>
        <dbReference type="EMBL" id="WNC69821.1"/>
    </source>
</evidence>
<dbReference type="PANTHER" id="PTHR10543:SF89">
    <property type="entry name" value="CAROTENOID 9,10(9',10')-CLEAVAGE DIOXYGENASE 1"/>
    <property type="match status" value="1"/>
</dbReference>
<feature type="signal peptide" evidence="6">
    <location>
        <begin position="1"/>
        <end position="28"/>
    </location>
</feature>
<proteinExistence type="inferred from homology"/>
<feature type="chain" id="PRO_5046999160" evidence="6">
    <location>
        <begin position="29"/>
        <end position="517"/>
    </location>
</feature>
<sequence length="517" mass="57455">MQRRQLLKSMGAVGLGSMLLNPSIQALASSKVNTNAINNSSVVNYKDLFNRALANNPDLLGFSNVESNFKPQTLNIEGKIPADLNGIFFRNGPGKHERGDQRYQHLFEGDGMLQSFHIENGKVSHHGKFINTPKFQQEQQAERFLYSGPETKINKPLPVSNANMINTANTNVIPVGDDLWALWEAGSATSINSKTLDYQQQVTLGEEGKYGNSLKGLPFSAHPKIEANGDIWNFGLHPNGHIVLYHLSATGQVKNVKIVNAKYRGGMLHDFLITDKHLLLILPSLITRRAESDSQQGYFSRVGFDNNLPMRVLVVSKTQLAVTKQYELPSGFAFHYGNAWEESNGTIHFDASLYPNVDVLHNLSNVMQGEMNNANIDAKTALYTLLPNGSTNHTILDTNSEFPRVCDHITGLKNNYLYHLSSTNNSLWSDTVSSFNTNTGKEDKYIFGKEYLVEEHITVCPKRKEGSGYLIGTALHVPSKRTCLNIFNANNLAEGPIARAWLNNHLPLGFHGNFKMA</sequence>
<evidence type="ECO:0000256" key="5">
    <source>
        <dbReference type="ARBA" id="ARBA00023004"/>
    </source>
</evidence>
<keyword evidence="5" id="KW-0408">Iron</keyword>
<evidence type="ECO:0000313" key="8">
    <source>
        <dbReference type="Proteomes" id="UP001248581"/>
    </source>
</evidence>
<dbReference type="PANTHER" id="PTHR10543">
    <property type="entry name" value="BETA-CAROTENE DIOXYGENASE"/>
    <property type="match status" value="1"/>
</dbReference>
<keyword evidence="3" id="KW-0479">Metal-binding</keyword>